<protein>
    <recommendedName>
        <fullName evidence="1">Integrase catalytic domain-containing protein</fullName>
    </recommendedName>
</protein>
<dbReference type="PANTHER" id="PTHR46889">
    <property type="entry name" value="TRANSPOSASE INSF FOR INSERTION SEQUENCE IS3B-RELATED"/>
    <property type="match status" value="1"/>
</dbReference>
<comment type="caution">
    <text evidence="2">The sequence shown here is derived from an EMBL/GenBank/DDBJ whole genome shotgun (WGS) entry which is preliminary data.</text>
</comment>
<dbReference type="InterPro" id="IPR012337">
    <property type="entry name" value="RNaseH-like_sf"/>
</dbReference>
<proteinExistence type="predicted"/>
<organism evidence="2">
    <name type="scientific">marine sediment metagenome</name>
    <dbReference type="NCBI Taxonomy" id="412755"/>
    <lineage>
        <taxon>unclassified sequences</taxon>
        <taxon>metagenomes</taxon>
        <taxon>ecological metagenomes</taxon>
    </lineage>
</organism>
<evidence type="ECO:0000313" key="2">
    <source>
        <dbReference type="EMBL" id="KKL85458.1"/>
    </source>
</evidence>
<dbReference type="Gene3D" id="3.30.420.10">
    <property type="entry name" value="Ribonuclease H-like superfamily/Ribonuclease H"/>
    <property type="match status" value="1"/>
</dbReference>
<accession>A0A0F9FGQ9</accession>
<dbReference type="InterPro" id="IPR048020">
    <property type="entry name" value="Transpos_IS3"/>
</dbReference>
<evidence type="ECO:0000259" key="1">
    <source>
        <dbReference type="PROSITE" id="PS50994"/>
    </source>
</evidence>
<feature type="domain" description="Integrase catalytic" evidence="1">
    <location>
        <begin position="118"/>
        <end position="278"/>
    </location>
</feature>
<dbReference type="EMBL" id="LAZR01021400">
    <property type="protein sequence ID" value="KKL85458.1"/>
    <property type="molecule type" value="Genomic_DNA"/>
</dbReference>
<dbReference type="InterPro" id="IPR050900">
    <property type="entry name" value="Transposase_IS3/IS150/IS904"/>
</dbReference>
<dbReference type="PANTHER" id="PTHR46889:SF4">
    <property type="entry name" value="TRANSPOSASE INSO FOR INSERTION SEQUENCE ELEMENT IS911B-RELATED"/>
    <property type="match status" value="1"/>
</dbReference>
<dbReference type="GO" id="GO:0003676">
    <property type="term" value="F:nucleic acid binding"/>
    <property type="evidence" value="ECO:0007669"/>
    <property type="project" value="InterPro"/>
</dbReference>
<sequence>MIERNRCKAVPSVKRQCELFSLARSTVYYRPHRDGESEAFEKLLLDEIDRLYTAHPTLGRYGMRDALGEECGILANPKRVRRLMRKLGLEAVYPRPRKQTSKAAKEHRKYPYLLRSVEIGRPDQVWCADITYIRMHAGFAYLVAVMDWYSRCVLAWELSNTLDASFCVEALERALGSDRCPEIFNTDQGSQFTSEAFTDVLLGKDIAISMDGAGRAFDNIMVERLWRTVKYEDVYIYDYKTPLEARRGLGRYFDYYNHRRRHRSLNRETPARTYGLTPFDTTTQPDRISTGDGWSVADTAVAGLALRARYATAATGQIQETITP</sequence>
<dbReference type="GO" id="GO:0015074">
    <property type="term" value="P:DNA integration"/>
    <property type="evidence" value="ECO:0007669"/>
    <property type="project" value="InterPro"/>
</dbReference>
<dbReference type="InterPro" id="IPR025948">
    <property type="entry name" value="HTH-like_dom"/>
</dbReference>
<dbReference type="Pfam" id="PF00665">
    <property type="entry name" value="rve"/>
    <property type="match status" value="1"/>
</dbReference>
<dbReference type="InterPro" id="IPR001584">
    <property type="entry name" value="Integrase_cat-core"/>
</dbReference>
<dbReference type="PROSITE" id="PS50994">
    <property type="entry name" value="INTEGRASE"/>
    <property type="match status" value="1"/>
</dbReference>
<reference evidence="2" key="1">
    <citation type="journal article" date="2015" name="Nature">
        <title>Complex archaea that bridge the gap between prokaryotes and eukaryotes.</title>
        <authorList>
            <person name="Spang A."/>
            <person name="Saw J.H."/>
            <person name="Jorgensen S.L."/>
            <person name="Zaremba-Niedzwiedzka K."/>
            <person name="Martijn J."/>
            <person name="Lind A.E."/>
            <person name="van Eijk R."/>
            <person name="Schleper C."/>
            <person name="Guy L."/>
            <person name="Ettema T.J."/>
        </authorList>
    </citation>
    <scope>NUCLEOTIDE SEQUENCE</scope>
</reference>
<dbReference type="InterPro" id="IPR036397">
    <property type="entry name" value="RNaseH_sf"/>
</dbReference>
<gene>
    <name evidence="2" type="ORF">LCGC14_1954520</name>
</gene>
<name>A0A0F9FGQ9_9ZZZZ</name>
<dbReference type="SUPFAM" id="SSF53098">
    <property type="entry name" value="Ribonuclease H-like"/>
    <property type="match status" value="1"/>
</dbReference>
<dbReference type="AlphaFoldDB" id="A0A0F9FGQ9"/>
<dbReference type="NCBIfam" id="NF033516">
    <property type="entry name" value="transpos_IS3"/>
    <property type="match status" value="1"/>
</dbReference>
<dbReference type="Pfam" id="PF13276">
    <property type="entry name" value="HTH_21"/>
    <property type="match status" value="1"/>
</dbReference>